<dbReference type="Pfam" id="PF03328">
    <property type="entry name" value="HpcH_HpaI"/>
    <property type="match status" value="1"/>
</dbReference>
<dbReference type="InterPro" id="IPR040442">
    <property type="entry name" value="Pyrv_kinase-like_dom_sf"/>
</dbReference>
<dbReference type="AlphaFoldDB" id="A0A158QT49"/>
<evidence type="ECO:0000256" key="1">
    <source>
        <dbReference type="ARBA" id="ARBA00004389"/>
    </source>
</evidence>
<dbReference type="SUPFAM" id="SSF46565">
    <property type="entry name" value="Chaperone J-domain"/>
    <property type="match status" value="1"/>
</dbReference>
<evidence type="ECO:0000313" key="11">
    <source>
        <dbReference type="Proteomes" id="UP000267029"/>
    </source>
</evidence>
<feature type="region of interest" description="Disordered" evidence="7">
    <location>
        <begin position="48"/>
        <end position="87"/>
    </location>
</feature>
<dbReference type="InterPro" id="IPR005000">
    <property type="entry name" value="Aldolase/citrate-lyase_domain"/>
</dbReference>
<dbReference type="GO" id="GO:0046872">
    <property type="term" value="F:metal ion binding"/>
    <property type="evidence" value="ECO:0007669"/>
    <property type="project" value="UniProtKB-KW"/>
</dbReference>
<dbReference type="InterPro" id="IPR001623">
    <property type="entry name" value="DnaJ_domain"/>
</dbReference>
<dbReference type="SUPFAM" id="SSF51621">
    <property type="entry name" value="Phosphoenolpyruvate/pyruvate domain"/>
    <property type="match status" value="1"/>
</dbReference>
<reference evidence="10 11" key="1">
    <citation type="submission" date="2018-10" db="EMBL/GenBank/DDBJ databases">
        <authorList>
            <consortium name="Pathogen Informatics"/>
        </authorList>
    </citation>
    <scope>NUCLEOTIDE SEQUENCE [LARGE SCALE GENOMIC DNA]</scope>
</reference>
<dbReference type="PANTHER" id="PTHR43908">
    <property type="entry name" value="AT29763P-RELATED"/>
    <property type="match status" value="1"/>
</dbReference>
<dbReference type="InterPro" id="IPR051100">
    <property type="entry name" value="DnaJ_subfamily_B/C"/>
</dbReference>
<dbReference type="PANTHER" id="PTHR43908:SF3">
    <property type="entry name" value="AT29763P-RELATED"/>
    <property type="match status" value="1"/>
</dbReference>
<evidence type="ECO:0000256" key="4">
    <source>
        <dbReference type="ARBA" id="ARBA00022824"/>
    </source>
</evidence>
<dbReference type="Pfam" id="PF00226">
    <property type="entry name" value="DnaJ"/>
    <property type="match status" value="1"/>
</dbReference>
<dbReference type="GO" id="GO:0071218">
    <property type="term" value="P:cellular response to misfolded protein"/>
    <property type="evidence" value="ECO:0007669"/>
    <property type="project" value="TreeGrafter"/>
</dbReference>
<dbReference type="InterPro" id="IPR036869">
    <property type="entry name" value="J_dom_sf"/>
</dbReference>
<dbReference type="InterPro" id="IPR015399">
    <property type="entry name" value="DUF1977_DnaJ-like"/>
</dbReference>
<dbReference type="InterPro" id="IPR018253">
    <property type="entry name" value="DnaJ_domain_CS"/>
</dbReference>
<dbReference type="PRINTS" id="PR00625">
    <property type="entry name" value="JDOMAIN"/>
</dbReference>
<dbReference type="Gene3D" id="3.20.20.60">
    <property type="entry name" value="Phosphoenolpyruvate-binding domains"/>
    <property type="match status" value="1"/>
</dbReference>
<feature type="domain" description="J" evidence="9">
    <location>
        <begin position="102"/>
        <end position="166"/>
    </location>
</feature>
<evidence type="ECO:0000256" key="2">
    <source>
        <dbReference type="ARBA" id="ARBA00022692"/>
    </source>
</evidence>
<feature type="compositionally biased region" description="Low complexity" evidence="7">
    <location>
        <begin position="63"/>
        <end position="72"/>
    </location>
</feature>
<keyword evidence="4" id="KW-0256">Endoplasmic reticulum</keyword>
<keyword evidence="5 8" id="KW-1133">Transmembrane helix</keyword>
<name>A0A158QT49_MESCO</name>
<dbReference type="InterPro" id="IPR015813">
    <property type="entry name" value="Pyrv/PenolPyrv_kinase-like_dom"/>
</dbReference>
<dbReference type="Gene3D" id="1.10.287.110">
    <property type="entry name" value="DnaJ domain"/>
    <property type="match status" value="1"/>
</dbReference>
<dbReference type="GO" id="GO:0005789">
    <property type="term" value="C:endoplasmic reticulum membrane"/>
    <property type="evidence" value="ECO:0007669"/>
    <property type="project" value="UniProtKB-SubCell"/>
</dbReference>
<dbReference type="PROSITE" id="PS00636">
    <property type="entry name" value="DNAJ_1"/>
    <property type="match status" value="1"/>
</dbReference>
<keyword evidence="3" id="KW-0479">Metal-binding</keyword>
<organism evidence="10 11">
    <name type="scientific">Mesocestoides corti</name>
    <name type="common">Flatworm</name>
    <dbReference type="NCBI Taxonomy" id="53468"/>
    <lineage>
        <taxon>Eukaryota</taxon>
        <taxon>Metazoa</taxon>
        <taxon>Spiralia</taxon>
        <taxon>Lophotrochozoa</taxon>
        <taxon>Platyhelminthes</taxon>
        <taxon>Cestoda</taxon>
        <taxon>Eucestoda</taxon>
        <taxon>Cyclophyllidea</taxon>
        <taxon>Mesocestoididae</taxon>
        <taxon>Mesocestoides</taxon>
    </lineage>
</organism>
<evidence type="ECO:0000313" key="10">
    <source>
        <dbReference type="EMBL" id="VDD76049.1"/>
    </source>
</evidence>
<evidence type="ECO:0000256" key="6">
    <source>
        <dbReference type="ARBA" id="ARBA00023136"/>
    </source>
</evidence>
<dbReference type="OrthoDB" id="1773at2759"/>
<keyword evidence="11" id="KW-1185">Reference proteome</keyword>
<dbReference type="Proteomes" id="UP000267029">
    <property type="component" value="Unassembled WGS sequence"/>
</dbReference>
<evidence type="ECO:0000256" key="3">
    <source>
        <dbReference type="ARBA" id="ARBA00022723"/>
    </source>
</evidence>
<feature type="compositionally biased region" description="Basic and acidic residues" evidence="7">
    <location>
        <begin position="73"/>
        <end position="86"/>
    </location>
</feature>
<dbReference type="GO" id="GO:0003824">
    <property type="term" value="F:catalytic activity"/>
    <property type="evidence" value="ECO:0007669"/>
    <property type="project" value="InterPro"/>
</dbReference>
<feature type="transmembrane region" description="Helical" evidence="8">
    <location>
        <begin position="228"/>
        <end position="251"/>
    </location>
</feature>
<evidence type="ECO:0000256" key="8">
    <source>
        <dbReference type="SAM" id="Phobius"/>
    </source>
</evidence>
<evidence type="ECO:0000256" key="5">
    <source>
        <dbReference type="ARBA" id="ARBA00022989"/>
    </source>
</evidence>
<gene>
    <name evidence="10" type="ORF">MCOS_LOCUS2052</name>
</gene>
<accession>A0A158QT49</accession>
<dbReference type="CDD" id="cd06257">
    <property type="entry name" value="DnaJ"/>
    <property type="match status" value="1"/>
</dbReference>
<dbReference type="GO" id="GO:0030544">
    <property type="term" value="F:Hsp70 protein binding"/>
    <property type="evidence" value="ECO:0007669"/>
    <property type="project" value="TreeGrafter"/>
</dbReference>
<dbReference type="PROSITE" id="PS50076">
    <property type="entry name" value="DNAJ_2"/>
    <property type="match status" value="1"/>
</dbReference>
<comment type="subcellular location">
    <subcellularLocation>
        <location evidence="1">Endoplasmic reticulum membrane</location>
        <topology evidence="1">Single-pass membrane protein</topology>
    </subcellularLocation>
</comment>
<protein>
    <recommendedName>
        <fullName evidence="9">J domain-containing protein</fullName>
    </recommendedName>
</protein>
<evidence type="ECO:0000259" key="9">
    <source>
        <dbReference type="PROSITE" id="PS50076"/>
    </source>
</evidence>
<keyword evidence="2 8" id="KW-0812">Transmembrane</keyword>
<evidence type="ECO:0000256" key="7">
    <source>
        <dbReference type="SAM" id="MobiDB-lite"/>
    </source>
</evidence>
<dbReference type="STRING" id="53468.A0A158QT49"/>
<dbReference type="Pfam" id="PF09320">
    <property type="entry name" value="DUF1977"/>
    <property type="match status" value="1"/>
</dbReference>
<keyword evidence="6 8" id="KW-0472">Membrane</keyword>
<dbReference type="EMBL" id="UXSR01000308">
    <property type="protein sequence ID" value="VDD76049.1"/>
    <property type="molecule type" value="Genomic_DNA"/>
</dbReference>
<sequence length="819" mass="91620">MEANRDAAQLCRDRAVKHFKEGNIAEAIRFAKKAQNLDPNIEIPECITSSNGDVPLRRRRRSSPSNVNPSQRDVSRPRDKSEEKNFTKAQVESVRRIMACKDLYSLLGVKKDASEDDIKRAYKSLARKFHPDKNKAPGATEAFKKIGSAFNVLVDPVKRRRYDQFGTIEQTSPAVTRQHHGGVYTFDANGAFDADFINMFFGGGFPFSQNVRYTRHAQRHESNQENNYFAYIQILPLLILFGLSFFSNLFVKDPVFSLQRTSKYNVQRYTYKHELPYFVKETFSQEHDGPLQNIENQVIEQHIYVLRDKCFRERAQKETLLYRARYNRDAAAYDRAKKFPTPSSPHPQSLYGLCTFQIFSHVIISSAPHSSHPSVLECTGQCACCRIAVPHASSPVYVRLPHLFVAQLKRDSREPQALPLAEKKNYWFRSALSSCSPVCLCVAQAVVASERSLFPPQIGMSLRLSSSLLRTSVSLLVARKASGVAASERLWRSFLYVPGDQERKINKISNLCNTTQITPSIPDIVVLDCEDAVSAENKALARRTIATSMQARSFQNYRDTLQRCVSLRINAPSTGLAADDLHVVLSASVETMKQNGGEWPGPDYISVPKTESIGDLQWVEAQVMKIFRKHSVSRIPQLALIGMIESPSSLMNMRVLCTAALRTLTLPLVAMVFGSDDYCAGLGVPHTSSHQEALFARQYMVTMCRAYGLAALDLVETNLTDMEMFRQSCDFGAGLGYDGKQLIHPRQIEPANEAFAPSQERIEWAKAVVEAASAQAGSSVDISALTAGAFAFRGHMIDRSTVRQAEHVVALAKLMSGRC</sequence>
<proteinExistence type="predicted"/>
<dbReference type="SMART" id="SM00271">
    <property type="entry name" value="DnaJ"/>
    <property type="match status" value="1"/>
</dbReference>